<dbReference type="PRINTS" id="PR00080">
    <property type="entry name" value="SDRFAMILY"/>
</dbReference>
<dbReference type="GO" id="GO:0016491">
    <property type="term" value="F:oxidoreductase activity"/>
    <property type="evidence" value="ECO:0007669"/>
    <property type="project" value="UniProtKB-KW"/>
</dbReference>
<dbReference type="Proteomes" id="UP000181951">
    <property type="component" value="Unassembled WGS sequence"/>
</dbReference>
<dbReference type="EMBL" id="FODD01000005">
    <property type="protein sequence ID" value="SEN47079.1"/>
    <property type="molecule type" value="Genomic_DNA"/>
</dbReference>
<comment type="similarity">
    <text evidence="1 3">Belongs to the short-chain dehydrogenases/reductases (SDR) family.</text>
</comment>
<proteinExistence type="inferred from homology"/>
<dbReference type="STRING" id="310780.SAMN05216267_1005267"/>
<dbReference type="PRINTS" id="PR00081">
    <property type="entry name" value="GDHRDH"/>
</dbReference>
<dbReference type="PANTHER" id="PTHR43976">
    <property type="entry name" value="SHORT CHAIN DEHYDROGENASE"/>
    <property type="match status" value="1"/>
</dbReference>
<reference evidence="5 6" key="1">
    <citation type="submission" date="2016-10" db="EMBL/GenBank/DDBJ databases">
        <authorList>
            <person name="de Groot N.N."/>
        </authorList>
    </citation>
    <scope>NUCLEOTIDE SEQUENCE [LARGE SCALE GENOMIC DNA]</scope>
    <source>
        <strain evidence="5 6">CGMCC 4.2026</strain>
    </source>
</reference>
<evidence type="ECO:0000313" key="5">
    <source>
        <dbReference type="EMBL" id="SEN47079.1"/>
    </source>
</evidence>
<sequence>MSRTWLITGASRGLGRALAEAVLESGDRLVATARRPEQLQDLVARHGDRVRAVPLDVTDTAAAVAAVQSAVDAFGRLDVVVNNAGYANSAPIEEMADDDFRGQFEANFFGLVNVTRAALPVLRAQRSGTFVQFSSLGGRVGGTPGMGAYQSAKFAVEGFSEVLAGEVAPFGIRVVIVEPGAFRTDWQGSSMELHQVGPDYEETVGAMNTYRQDNNGTQPGDPARAAKVVVDVVGHDDPPRRLLLGAQAVDMALQAGEARAAETRQWAEASRAADFPA</sequence>
<evidence type="ECO:0000256" key="2">
    <source>
        <dbReference type="ARBA" id="ARBA00023002"/>
    </source>
</evidence>
<accession>A0A1H8GTG5</accession>
<evidence type="ECO:0000259" key="4">
    <source>
        <dbReference type="SMART" id="SM00822"/>
    </source>
</evidence>
<dbReference type="CDD" id="cd05374">
    <property type="entry name" value="17beta-HSD-like_SDR_c"/>
    <property type="match status" value="1"/>
</dbReference>
<keyword evidence="6" id="KW-1185">Reference proteome</keyword>
<name>A0A1H8GTG5_9ACTN</name>
<dbReference type="Gene3D" id="3.40.50.720">
    <property type="entry name" value="NAD(P)-binding Rossmann-like Domain"/>
    <property type="match status" value="1"/>
</dbReference>
<dbReference type="SUPFAM" id="SSF51735">
    <property type="entry name" value="NAD(P)-binding Rossmann-fold domains"/>
    <property type="match status" value="1"/>
</dbReference>
<evidence type="ECO:0000313" key="6">
    <source>
        <dbReference type="Proteomes" id="UP000181951"/>
    </source>
</evidence>
<dbReference type="InterPro" id="IPR036291">
    <property type="entry name" value="NAD(P)-bd_dom_sf"/>
</dbReference>
<gene>
    <name evidence="5" type="ORF">SAMN05216267_1005267</name>
</gene>
<keyword evidence="2" id="KW-0560">Oxidoreductase</keyword>
<dbReference type="AlphaFoldDB" id="A0A1H8GTG5"/>
<dbReference type="NCBIfam" id="NF006114">
    <property type="entry name" value="PRK08263.1"/>
    <property type="match status" value="1"/>
</dbReference>
<evidence type="ECO:0000256" key="3">
    <source>
        <dbReference type="RuleBase" id="RU000363"/>
    </source>
</evidence>
<protein>
    <submittedName>
        <fullName evidence="5">NADP-dependent 3-hydroxy acid dehydrogenase YdfG</fullName>
    </submittedName>
</protein>
<dbReference type="InterPro" id="IPR051911">
    <property type="entry name" value="SDR_oxidoreductase"/>
</dbReference>
<dbReference type="InterPro" id="IPR002347">
    <property type="entry name" value="SDR_fam"/>
</dbReference>
<dbReference type="NCBIfam" id="NF004824">
    <property type="entry name" value="PRK06180.1"/>
    <property type="match status" value="1"/>
</dbReference>
<dbReference type="InterPro" id="IPR057326">
    <property type="entry name" value="KR_dom"/>
</dbReference>
<dbReference type="PANTHER" id="PTHR43976:SF16">
    <property type="entry name" value="SHORT-CHAIN DEHYDROGENASE_REDUCTASE FAMILY PROTEIN"/>
    <property type="match status" value="1"/>
</dbReference>
<dbReference type="RefSeq" id="WP_069467339.1">
    <property type="nucleotide sequence ID" value="NZ_FODD01000005.1"/>
</dbReference>
<evidence type="ECO:0000256" key="1">
    <source>
        <dbReference type="ARBA" id="ARBA00006484"/>
    </source>
</evidence>
<dbReference type="SMART" id="SM00822">
    <property type="entry name" value="PKS_KR"/>
    <property type="match status" value="1"/>
</dbReference>
<dbReference type="Pfam" id="PF00106">
    <property type="entry name" value="adh_short"/>
    <property type="match status" value="1"/>
</dbReference>
<organism evidence="5 6">
    <name type="scientific">Actinacidiphila rubida</name>
    <dbReference type="NCBI Taxonomy" id="310780"/>
    <lineage>
        <taxon>Bacteria</taxon>
        <taxon>Bacillati</taxon>
        <taxon>Actinomycetota</taxon>
        <taxon>Actinomycetes</taxon>
        <taxon>Kitasatosporales</taxon>
        <taxon>Streptomycetaceae</taxon>
        <taxon>Actinacidiphila</taxon>
    </lineage>
</organism>
<dbReference type="OrthoDB" id="3178062at2"/>
<feature type="domain" description="Ketoreductase" evidence="4">
    <location>
        <begin position="3"/>
        <end position="189"/>
    </location>
</feature>